<comment type="caution">
    <text evidence="1">The sequence shown here is derived from an EMBL/GenBank/DDBJ whole genome shotgun (WGS) entry which is preliminary data.</text>
</comment>
<protein>
    <recommendedName>
        <fullName evidence="3">Flagellar protein FlgN</fullName>
    </recommendedName>
</protein>
<gene>
    <name evidence="1" type="ORF">J2792_001028</name>
</gene>
<name>A0ABU1MIK9_9SPHN</name>
<organism evidence="1 2">
    <name type="scientific">Novosphingobium capsulatum</name>
    <dbReference type="NCBI Taxonomy" id="13688"/>
    <lineage>
        <taxon>Bacteria</taxon>
        <taxon>Pseudomonadati</taxon>
        <taxon>Pseudomonadota</taxon>
        <taxon>Alphaproteobacteria</taxon>
        <taxon>Sphingomonadales</taxon>
        <taxon>Sphingomonadaceae</taxon>
        <taxon>Novosphingobium</taxon>
    </lineage>
</organism>
<keyword evidence="2" id="KW-1185">Reference proteome</keyword>
<dbReference type="RefSeq" id="WP_231627512.1">
    <property type="nucleotide sequence ID" value="NZ_CP140000.1"/>
</dbReference>
<dbReference type="Proteomes" id="UP001184150">
    <property type="component" value="Unassembled WGS sequence"/>
</dbReference>
<proteinExistence type="predicted"/>
<sequence>MTNTKHNNTVRAAVAGAMTPAVAQLRVTRDLHEAEAALDEALIRQANLLSSMVSARREAGLPPFLGQDALMRLLKSQQAMVDAGGELARVHGRLSAIAAETMGGNDECPKTATLVDPADASGGVMAPLAHAA</sequence>
<dbReference type="EMBL" id="JAVDRD010000002">
    <property type="protein sequence ID" value="MDR6510168.1"/>
    <property type="molecule type" value="Genomic_DNA"/>
</dbReference>
<evidence type="ECO:0000313" key="1">
    <source>
        <dbReference type="EMBL" id="MDR6510168.1"/>
    </source>
</evidence>
<evidence type="ECO:0008006" key="3">
    <source>
        <dbReference type="Google" id="ProtNLM"/>
    </source>
</evidence>
<evidence type="ECO:0000313" key="2">
    <source>
        <dbReference type="Proteomes" id="UP001184150"/>
    </source>
</evidence>
<accession>A0ABU1MIK9</accession>
<reference evidence="1 2" key="1">
    <citation type="submission" date="2023-07" db="EMBL/GenBank/DDBJ databases">
        <title>Sorghum-associated microbial communities from plants grown in Nebraska, USA.</title>
        <authorList>
            <person name="Schachtman D."/>
        </authorList>
    </citation>
    <scope>NUCLEOTIDE SEQUENCE [LARGE SCALE GENOMIC DNA]</scope>
    <source>
        <strain evidence="1 2">DS1027</strain>
    </source>
</reference>